<reference evidence="1" key="1">
    <citation type="submission" date="2018-05" db="EMBL/GenBank/DDBJ databases">
        <authorList>
            <person name="Lanie J.A."/>
            <person name="Ng W.-L."/>
            <person name="Kazmierczak K.M."/>
            <person name="Andrzejewski T.M."/>
            <person name="Davidsen T.M."/>
            <person name="Wayne K.J."/>
            <person name="Tettelin H."/>
            <person name="Glass J.I."/>
            <person name="Rusch D."/>
            <person name="Podicherti R."/>
            <person name="Tsui H.-C.T."/>
            <person name="Winkler M.E."/>
        </authorList>
    </citation>
    <scope>NUCLEOTIDE SEQUENCE</scope>
</reference>
<evidence type="ECO:0008006" key="2">
    <source>
        <dbReference type="Google" id="ProtNLM"/>
    </source>
</evidence>
<name>A0A382N7V8_9ZZZZ</name>
<dbReference type="AlphaFoldDB" id="A0A382N7V8"/>
<evidence type="ECO:0000313" key="1">
    <source>
        <dbReference type="EMBL" id="SVC56638.1"/>
    </source>
</evidence>
<feature type="non-terminal residue" evidence="1">
    <location>
        <position position="228"/>
    </location>
</feature>
<organism evidence="1">
    <name type="scientific">marine metagenome</name>
    <dbReference type="NCBI Taxonomy" id="408172"/>
    <lineage>
        <taxon>unclassified sequences</taxon>
        <taxon>metagenomes</taxon>
        <taxon>ecological metagenomes</taxon>
    </lineage>
</organism>
<dbReference type="EMBL" id="UINC01098256">
    <property type="protein sequence ID" value="SVC56638.1"/>
    <property type="molecule type" value="Genomic_DNA"/>
</dbReference>
<proteinExistence type="predicted"/>
<sequence>MRRPLITFLLFLLFIPVSIEAKLKTKNVILITLDGIRWQEVFSGADSALIYNKTFTKDSANVVKKFWDGGHNQRRQMLMPFFWSEIAKHGQLYGNLNKSSVVELKNPYWFSYPGYSEILVGYVDPTRNSNAKENNPNITVLEYIHGQPGFDGKVAAFCSWDVFDYIINEKRAGFLVNAGMERYEEIRGSQKAELLNELVFQIPVPWASVRFDAFTYHYAFDYLKRYKP</sequence>
<protein>
    <recommendedName>
        <fullName evidence="2">Phosphoglyceromutase</fullName>
    </recommendedName>
</protein>
<gene>
    <name evidence="1" type="ORF">METZ01_LOCUS309492</name>
</gene>
<accession>A0A382N7V8</accession>